<feature type="non-terminal residue" evidence="2">
    <location>
        <position position="1"/>
    </location>
</feature>
<dbReference type="EMBL" id="UINC01210468">
    <property type="protein sequence ID" value="SVE33935.1"/>
    <property type="molecule type" value="Genomic_DNA"/>
</dbReference>
<evidence type="ECO:0000313" key="2">
    <source>
        <dbReference type="EMBL" id="SVE33935.1"/>
    </source>
</evidence>
<feature type="non-terminal residue" evidence="2">
    <location>
        <position position="68"/>
    </location>
</feature>
<organism evidence="2">
    <name type="scientific">marine metagenome</name>
    <dbReference type="NCBI Taxonomy" id="408172"/>
    <lineage>
        <taxon>unclassified sequences</taxon>
        <taxon>metagenomes</taxon>
        <taxon>ecological metagenomes</taxon>
    </lineage>
</organism>
<feature type="domain" description="Helix-turn-helix" evidence="1">
    <location>
        <begin position="12"/>
        <end position="60"/>
    </location>
</feature>
<dbReference type="NCBIfam" id="TIGR01764">
    <property type="entry name" value="excise"/>
    <property type="match status" value="1"/>
</dbReference>
<reference evidence="2" key="1">
    <citation type="submission" date="2018-05" db="EMBL/GenBank/DDBJ databases">
        <authorList>
            <person name="Lanie J.A."/>
            <person name="Ng W.-L."/>
            <person name="Kazmierczak K.M."/>
            <person name="Andrzejewski T.M."/>
            <person name="Davidsen T.M."/>
            <person name="Wayne K.J."/>
            <person name="Tettelin H."/>
            <person name="Glass J.I."/>
            <person name="Rusch D."/>
            <person name="Podicherti R."/>
            <person name="Tsui H.-C.T."/>
            <person name="Winkler M.E."/>
        </authorList>
    </citation>
    <scope>NUCLEOTIDE SEQUENCE</scope>
</reference>
<sequence length="68" mass="7550">MTTIDDAYNRPVLTVSQTAELLGLGRNAAYDAIARGDIPSIRIGRRLLVPKAALENLLTNLQWRSRND</sequence>
<gene>
    <name evidence="2" type="ORF">METZ01_LOCUS486789</name>
</gene>
<dbReference type="Pfam" id="PF12728">
    <property type="entry name" value="HTH_17"/>
    <property type="match status" value="1"/>
</dbReference>
<accession>A0A383CQ44</accession>
<dbReference type="InterPro" id="IPR041657">
    <property type="entry name" value="HTH_17"/>
</dbReference>
<proteinExistence type="predicted"/>
<dbReference type="InterPro" id="IPR010093">
    <property type="entry name" value="SinI_DNA-bd"/>
</dbReference>
<protein>
    <recommendedName>
        <fullName evidence="1">Helix-turn-helix domain-containing protein</fullName>
    </recommendedName>
</protein>
<dbReference type="GO" id="GO:0003677">
    <property type="term" value="F:DNA binding"/>
    <property type="evidence" value="ECO:0007669"/>
    <property type="project" value="InterPro"/>
</dbReference>
<evidence type="ECO:0000259" key="1">
    <source>
        <dbReference type="Pfam" id="PF12728"/>
    </source>
</evidence>
<dbReference type="AlphaFoldDB" id="A0A383CQ44"/>
<name>A0A383CQ44_9ZZZZ</name>